<protein>
    <submittedName>
        <fullName evidence="1">Uncharacterized protein</fullName>
    </submittedName>
</protein>
<dbReference type="Proteomes" id="UP000054783">
    <property type="component" value="Unassembled WGS sequence"/>
</dbReference>
<evidence type="ECO:0000313" key="1">
    <source>
        <dbReference type="EMBL" id="KRY23042.1"/>
    </source>
</evidence>
<keyword evidence="2" id="KW-1185">Reference proteome</keyword>
<organism evidence="1 2">
    <name type="scientific">Trichinella patagoniensis</name>
    <dbReference type="NCBI Taxonomy" id="990121"/>
    <lineage>
        <taxon>Eukaryota</taxon>
        <taxon>Metazoa</taxon>
        <taxon>Ecdysozoa</taxon>
        <taxon>Nematoda</taxon>
        <taxon>Enoplea</taxon>
        <taxon>Dorylaimia</taxon>
        <taxon>Trichinellida</taxon>
        <taxon>Trichinellidae</taxon>
        <taxon>Trichinella</taxon>
    </lineage>
</organism>
<dbReference type="AlphaFoldDB" id="A0A0V1ADY9"/>
<reference evidence="1 2" key="1">
    <citation type="submission" date="2015-01" db="EMBL/GenBank/DDBJ databases">
        <title>Evolution of Trichinella species and genotypes.</title>
        <authorList>
            <person name="Korhonen P.K."/>
            <person name="Edoardo P."/>
            <person name="Giuseppe L.R."/>
            <person name="Gasser R.B."/>
        </authorList>
    </citation>
    <scope>NUCLEOTIDE SEQUENCE [LARGE SCALE GENOMIC DNA]</scope>
    <source>
        <strain evidence="1">ISS2496</strain>
    </source>
</reference>
<proteinExistence type="predicted"/>
<comment type="caution">
    <text evidence="1">The sequence shown here is derived from an EMBL/GenBank/DDBJ whole genome shotgun (WGS) entry which is preliminary data.</text>
</comment>
<gene>
    <name evidence="1" type="ORF">T12_2190</name>
</gene>
<accession>A0A0V1ADY9</accession>
<dbReference type="EMBL" id="JYDQ01000005">
    <property type="protein sequence ID" value="KRY23042.1"/>
    <property type="molecule type" value="Genomic_DNA"/>
</dbReference>
<sequence>MPPQRGVRCAVFLRRKSAPSANRKMRGCFVVTTTATWIEGTCCSLLFPERAGMQSHVAHPLKSPSVGVDLFSSIA</sequence>
<name>A0A0V1ADY9_9BILA</name>
<evidence type="ECO:0000313" key="2">
    <source>
        <dbReference type="Proteomes" id="UP000054783"/>
    </source>
</evidence>